<accession>A0ABW0MAW7</accession>
<reference evidence="9" key="1">
    <citation type="journal article" date="2019" name="Int. J. Syst. Evol. Microbiol.">
        <title>The Global Catalogue of Microorganisms (GCM) 10K type strain sequencing project: providing services to taxonomists for standard genome sequencing and annotation.</title>
        <authorList>
            <consortium name="The Broad Institute Genomics Platform"/>
            <consortium name="The Broad Institute Genome Sequencing Center for Infectious Disease"/>
            <person name="Wu L."/>
            <person name="Ma J."/>
        </authorList>
    </citation>
    <scope>NUCLEOTIDE SEQUENCE [LARGE SCALE GENOMIC DNA]</scope>
    <source>
        <strain evidence="9">JCM 17066</strain>
    </source>
</reference>
<dbReference type="RefSeq" id="WP_378998500.1">
    <property type="nucleotide sequence ID" value="NZ_JBHSMT010000026.1"/>
</dbReference>
<organism evidence="8 9">
    <name type="scientific">Paraherbaspirillum soli</name>
    <dbReference type="NCBI Taxonomy" id="631222"/>
    <lineage>
        <taxon>Bacteria</taxon>
        <taxon>Pseudomonadati</taxon>
        <taxon>Pseudomonadota</taxon>
        <taxon>Betaproteobacteria</taxon>
        <taxon>Burkholderiales</taxon>
        <taxon>Oxalobacteraceae</taxon>
        <taxon>Paraherbaspirillum</taxon>
    </lineage>
</organism>
<feature type="domain" description="EamA" evidence="7">
    <location>
        <begin position="140"/>
        <end position="276"/>
    </location>
</feature>
<comment type="subcellular location">
    <subcellularLocation>
        <location evidence="1">Cell membrane</location>
        <topology evidence="1">Multi-pass membrane protein</topology>
    </subcellularLocation>
</comment>
<feature type="transmembrane region" description="Helical" evidence="6">
    <location>
        <begin position="170"/>
        <end position="189"/>
    </location>
</feature>
<dbReference type="InterPro" id="IPR037185">
    <property type="entry name" value="EmrE-like"/>
</dbReference>
<feature type="transmembrane region" description="Helical" evidence="6">
    <location>
        <begin position="260"/>
        <end position="280"/>
    </location>
</feature>
<evidence type="ECO:0000256" key="5">
    <source>
        <dbReference type="ARBA" id="ARBA00023136"/>
    </source>
</evidence>
<evidence type="ECO:0000313" key="8">
    <source>
        <dbReference type="EMBL" id="MFC5475324.1"/>
    </source>
</evidence>
<comment type="caution">
    <text evidence="8">The sequence shown here is derived from an EMBL/GenBank/DDBJ whole genome shotgun (WGS) entry which is preliminary data.</text>
</comment>
<keyword evidence="9" id="KW-1185">Reference proteome</keyword>
<feature type="transmembrane region" description="Helical" evidence="6">
    <location>
        <begin position="114"/>
        <end position="135"/>
    </location>
</feature>
<keyword evidence="4 6" id="KW-1133">Transmembrane helix</keyword>
<dbReference type="EMBL" id="JBHSMT010000026">
    <property type="protein sequence ID" value="MFC5475324.1"/>
    <property type="molecule type" value="Genomic_DNA"/>
</dbReference>
<dbReference type="Pfam" id="PF00892">
    <property type="entry name" value="EamA"/>
    <property type="match status" value="1"/>
</dbReference>
<keyword evidence="3 6" id="KW-0812">Transmembrane</keyword>
<feature type="transmembrane region" description="Helical" evidence="6">
    <location>
        <begin position="201"/>
        <end position="222"/>
    </location>
</feature>
<evidence type="ECO:0000256" key="3">
    <source>
        <dbReference type="ARBA" id="ARBA00022692"/>
    </source>
</evidence>
<feature type="transmembrane region" description="Helical" evidence="6">
    <location>
        <begin position="30"/>
        <end position="52"/>
    </location>
</feature>
<feature type="transmembrane region" description="Helical" evidence="6">
    <location>
        <begin position="234"/>
        <end position="254"/>
    </location>
</feature>
<keyword evidence="2" id="KW-1003">Cell membrane</keyword>
<evidence type="ECO:0000313" key="9">
    <source>
        <dbReference type="Proteomes" id="UP001596045"/>
    </source>
</evidence>
<dbReference type="InterPro" id="IPR051258">
    <property type="entry name" value="Diverse_Substrate_Transporter"/>
</dbReference>
<feature type="transmembrane region" description="Helical" evidence="6">
    <location>
        <begin position="59"/>
        <end position="78"/>
    </location>
</feature>
<dbReference type="Proteomes" id="UP001596045">
    <property type="component" value="Unassembled WGS sequence"/>
</dbReference>
<name>A0ABW0MAW7_9BURK</name>
<keyword evidence="5 6" id="KW-0472">Membrane</keyword>
<feature type="transmembrane region" description="Helical" evidence="6">
    <location>
        <begin position="141"/>
        <end position="158"/>
    </location>
</feature>
<gene>
    <name evidence="8" type="ORF">ACFPM8_15295</name>
</gene>
<evidence type="ECO:0000256" key="4">
    <source>
        <dbReference type="ARBA" id="ARBA00022989"/>
    </source>
</evidence>
<evidence type="ECO:0000256" key="2">
    <source>
        <dbReference type="ARBA" id="ARBA00022475"/>
    </source>
</evidence>
<evidence type="ECO:0000256" key="1">
    <source>
        <dbReference type="ARBA" id="ARBA00004651"/>
    </source>
</evidence>
<evidence type="ECO:0000256" key="6">
    <source>
        <dbReference type="SAM" id="Phobius"/>
    </source>
</evidence>
<protein>
    <submittedName>
        <fullName evidence="8">DMT family transporter</fullName>
    </submittedName>
</protein>
<proteinExistence type="predicted"/>
<dbReference type="PANTHER" id="PTHR42920:SF5">
    <property type="entry name" value="EAMA DOMAIN-CONTAINING PROTEIN"/>
    <property type="match status" value="1"/>
</dbReference>
<dbReference type="InterPro" id="IPR000620">
    <property type="entry name" value="EamA_dom"/>
</dbReference>
<dbReference type="SUPFAM" id="SSF103481">
    <property type="entry name" value="Multidrug resistance efflux transporter EmrE"/>
    <property type="match status" value="2"/>
</dbReference>
<feature type="transmembrane region" description="Helical" evidence="6">
    <location>
        <begin position="90"/>
        <end position="107"/>
    </location>
</feature>
<dbReference type="PANTHER" id="PTHR42920">
    <property type="entry name" value="OS03G0707200 PROTEIN-RELATED"/>
    <property type="match status" value="1"/>
</dbReference>
<evidence type="ECO:0000259" key="7">
    <source>
        <dbReference type="Pfam" id="PF00892"/>
    </source>
</evidence>
<sequence length="287" mass="31503">MNRNYLTHSLILLVATAIFALEYISLEWSSAGPLWTIELSLIASTILIVPFFPWKSFKAWDISLSCGLLFGIFLFLQAFSLKYTSINKSAFLISASVLFIPVIGRMFGNRRTTLIEYATCLVGLIGIAIMCKPTVDDINFGDVAAFMAALSLAGYTIAIDRAVEKVTDMWTFSLAQLIVATLVSLPLVVMTEPALPIVRPLLPNIANILFIAVACNFIASYLRNRSQEVLRPTTVGIVVLFESPLALLFSWVMISQKPEGHEILGAVIIIFCTLFAVGIASKNQAEI</sequence>